<accession>A0A1T2X1L8</accession>
<dbReference type="InterPro" id="IPR037523">
    <property type="entry name" value="VOC_core"/>
</dbReference>
<dbReference type="PROSITE" id="PS51819">
    <property type="entry name" value="VOC"/>
    <property type="match status" value="1"/>
</dbReference>
<evidence type="ECO:0000259" key="1">
    <source>
        <dbReference type="PROSITE" id="PS51819"/>
    </source>
</evidence>
<dbReference type="InterPro" id="IPR029068">
    <property type="entry name" value="Glyas_Bleomycin-R_OHBP_Dase"/>
</dbReference>
<dbReference type="SUPFAM" id="SSF54593">
    <property type="entry name" value="Glyoxalase/Bleomycin resistance protein/Dihydroxybiphenyl dioxygenase"/>
    <property type="match status" value="1"/>
</dbReference>
<dbReference type="Gene3D" id="3.10.180.10">
    <property type="entry name" value="2,3-Dihydroxybiphenyl 1,2-Dioxygenase, domain 1"/>
    <property type="match status" value="1"/>
</dbReference>
<name>A0A1T2X1L8_9BACL</name>
<dbReference type="AlphaFoldDB" id="A0A1T2X1L8"/>
<sequence length="106" mass="12511">MLYAQDLERTSDWYCKNLGFQLGEHQFHDFVELTLDGKYVMHLFKTENKVIVTKPVFSLNTRDIESAHSRLLNNGVEVFPIESYRDHQSFSFKDNEGNMLMISQYI</sequence>
<comment type="caution">
    <text evidence="2">The sequence shown here is derived from an EMBL/GenBank/DDBJ whole genome shotgun (WGS) entry which is preliminary data.</text>
</comment>
<evidence type="ECO:0000313" key="2">
    <source>
        <dbReference type="EMBL" id="OPA73769.1"/>
    </source>
</evidence>
<proteinExistence type="predicted"/>
<dbReference type="STRING" id="1324314.BVG16_27180"/>
<organism evidence="2 3">
    <name type="scientific">Paenibacillus selenitireducens</name>
    <dbReference type="NCBI Taxonomy" id="1324314"/>
    <lineage>
        <taxon>Bacteria</taxon>
        <taxon>Bacillati</taxon>
        <taxon>Bacillota</taxon>
        <taxon>Bacilli</taxon>
        <taxon>Bacillales</taxon>
        <taxon>Paenibacillaceae</taxon>
        <taxon>Paenibacillus</taxon>
    </lineage>
</organism>
<dbReference type="RefSeq" id="WP_078502339.1">
    <property type="nucleotide sequence ID" value="NZ_MSZX01000014.1"/>
</dbReference>
<feature type="domain" description="VOC" evidence="1">
    <location>
        <begin position="1"/>
        <end position="105"/>
    </location>
</feature>
<dbReference type="InterPro" id="IPR004360">
    <property type="entry name" value="Glyas_Fos-R_dOase_dom"/>
</dbReference>
<dbReference type="Pfam" id="PF00903">
    <property type="entry name" value="Glyoxalase"/>
    <property type="match status" value="1"/>
</dbReference>
<gene>
    <name evidence="2" type="ORF">BVG16_27180</name>
</gene>
<keyword evidence="3" id="KW-1185">Reference proteome</keyword>
<evidence type="ECO:0000313" key="3">
    <source>
        <dbReference type="Proteomes" id="UP000190188"/>
    </source>
</evidence>
<protein>
    <recommendedName>
        <fullName evidence="1">VOC domain-containing protein</fullName>
    </recommendedName>
</protein>
<dbReference type="EMBL" id="MSZX01000014">
    <property type="protein sequence ID" value="OPA73769.1"/>
    <property type="molecule type" value="Genomic_DNA"/>
</dbReference>
<dbReference type="OrthoDB" id="2608626at2"/>
<dbReference type="Proteomes" id="UP000190188">
    <property type="component" value="Unassembled WGS sequence"/>
</dbReference>
<reference evidence="2 3" key="1">
    <citation type="submission" date="2017-01" db="EMBL/GenBank/DDBJ databases">
        <title>Genome analysis of Paenibacillus selenitrireducens ES3-24.</title>
        <authorList>
            <person name="Xu D."/>
            <person name="Yao R."/>
            <person name="Zheng S."/>
        </authorList>
    </citation>
    <scope>NUCLEOTIDE SEQUENCE [LARGE SCALE GENOMIC DNA]</scope>
    <source>
        <strain evidence="2 3">ES3-24</strain>
    </source>
</reference>